<dbReference type="PROSITE" id="PS50950">
    <property type="entry name" value="ZF_THAP"/>
    <property type="match status" value="1"/>
</dbReference>
<name>A0A151IXA9_9HYME</name>
<keyword evidence="7" id="KW-0175">Coiled coil</keyword>
<evidence type="ECO:0000256" key="3">
    <source>
        <dbReference type="ARBA" id="ARBA00022723"/>
    </source>
</evidence>
<dbReference type="Pfam" id="PF05485">
    <property type="entry name" value="THAP"/>
    <property type="match status" value="1"/>
</dbReference>
<evidence type="ECO:0000313" key="14">
    <source>
        <dbReference type="EMBL" id="KYN12678.1"/>
    </source>
</evidence>
<keyword evidence="11" id="KW-0131">Cell cycle</keyword>
<keyword evidence="5" id="KW-0862">Zinc</keyword>
<proteinExistence type="inferred from homology"/>
<evidence type="ECO:0000256" key="4">
    <source>
        <dbReference type="ARBA" id="ARBA00022771"/>
    </source>
</evidence>
<dbReference type="Proteomes" id="UP000078492">
    <property type="component" value="Unassembled WGS sequence"/>
</dbReference>
<keyword evidence="8 12" id="KW-0238">DNA-binding</keyword>
<evidence type="ECO:0000313" key="15">
    <source>
        <dbReference type="Proteomes" id="UP000078492"/>
    </source>
</evidence>
<gene>
    <name evidence="14" type="ORF">ALC57_15147</name>
</gene>
<dbReference type="SMART" id="SM00980">
    <property type="entry name" value="THAP"/>
    <property type="match status" value="1"/>
</dbReference>
<keyword evidence="3" id="KW-0479">Metal-binding</keyword>
<dbReference type="PANTHER" id="PTHR46600">
    <property type="entry name" value="THAP DOMAIN-CONTAINING"/>
    <property type="match status" value="1"/>
</dbReference>
<organism evidence="14 15">
    <name type="scientific">Trachymyrmex cornetzi</name>
    <dbReference type="NCBI Taxonomy" id="471704"/>
    <lineage>
        <taxon>Eukaryota</taxon>
        <taxon>Metazoa</taxon>
        <taxon>Ecdysozoa</taxon>
        <taxon>Arthropoda</taxon>
        <taxon>Hexapoda</taxon>
        <taxon>Insecta</taxon>
        <taxon>Pterygota</taxon>
        <taxon>Neoptera</taxon>
        <taxon>Endopterygota</taxon>
        <taxon>Hymenoptera</taxon>
        <taxon>Apocrita</taxon>
        <taxon>Aculeata</taxon>
        <taxon>Formicoidea</taxon>
        <taxon>Formicidae</taxon>
        <taxon>Myrmicinae</taxon>
        <taxon>Trachymyrmex</taxon>
    </lineage>
</organism>
<evidence type="ECO:0000256" key="6">
    <source>
        <dbReference type="ARBA" id="ARBA00023015"/>
    </source>
</evidence>
<feature type="domain" description="THAP-type" evidence="13">
    <location>
        <begin position="1"/>
        <end position="77"/>
    </location>
</feature>
<dbReference type="Gene3D" id="6.20.210.20">
    <property type="entry name" value="THAP domain"/>
    <property type="match status" value="1"/>
</dbReference>
<comment type="similarity">
    <text evidence="2">Belongs to the THAP1 family.</text>
</comment>
<evidence type="ECO:0000256" key="9">
    <source>
        <dbReference type="ARBA" id="ARBA00023163"/>
    </source>
</evidence>
<dbReference type="InterPro" id="IPR038441">
    <property type="entry name" value="THAP_Znf_sf"/>
</dbReference>
<reference evidence="14 15" key="1">
    <citation type="submission" date="2015-09" db="EMBL/GenBank/DDBJ databases">
        <title>Trachymyrmex cornetzi WGS genome.</title>
        <authorList>
            <person name="Nygaard S."/>
            <person name="Hu H."/>
            <person name="Boomsma J."/>
            <person name="Zhang G."/>
        </authorList>
    </citation>
    <scope>NUCLEOTIDE SEQUENCE [LARGE SCALE GENOMIC DNA]</scope>
    <source>
        <strain evidence="14">Tcor2-1</strain>
        <tissue evidence="14">Whole body</tissue>
    </source>
</reference>
<dbReference type="InterPro" id="IPR006612">
    <property type="entry name" value="THAP_Znf"/>
</dbReference>
<keyword evidence="6" id="KW-0805">Transcription regulation</keyword>
<dbReference type="InterPro" id="IPR026516">
    <property type="entry name" value="THAP1/10"/>
</dbReference>
<evidence type="ECO:0000256" key="5">
    <source>
        <dbReference type="ARBA" id="ARBA00022833"/>
    </source>
</evidence>
<keyword evidence="9" id="KW-0804">Transcription</keyword>
<comment type="subcellular location">
    <subcellularLocation>
        <location evidence="1">Nucleus</location>
        <location evidence="1">Nucleoplasm</location>
    </subcellularLocation>
</comment>
<evidence type="ECO:0000256" key="2">
    <source>
        <dbReference type="ARBA" id="ARBA00006177"/>
    </source>
</evidence>
<dbReference type="GO" id="GO:0043565">
    <property type="term" value="F:sequence-specific DNA binding"/>
    <property type="evidence" value="ECO:0007669"/>
    <property type="project" value="InterPro"/>
</dbReference>
<sequence length="104" mass="11928">MPHCIAPGCTSGYKSNPEKVHFFTVPKDENMITLWQNAIRRKDFVIRAGQFLCEKHFLPEDILWKRELTSPDGQVLGVVSNKINILLFIYLNNAANAAYIIFVF</sequence>
<accession>A0A151IXA9</accession>
<dbReference type="PANTHER" id="PTHR46600:SF1">
    <property type="entry name" value="THAP DOMAIN-CONTAINING PROTEIN 1"/>
    <property type="match status" value="1"/>
</dbReference>
<keyword evidence="15" id="KW-1185">Reference proteome</keyword>
<protein>
    <recommendedName>
        <fullName evidence="13">THAP-type domain-containing protein</fullName>
    </recommendedName>
</protein>
<dbReference type="GO" id="GO:0008270">
    <property type="term" value="F:zinc ion binding"/>
    <property type="evidence" value="ECO:0007669"/>
    <property type="project" value="UniProtKB-KW"/>
</dbReference>
<dbReference type="SUPFAM" id="SSF57716">
    <property type="entry name" value="Glucocorticoid receptor-like (DNA-binding domain)"/>
    <property type="match status" value="1"/>
</dbReference>
<dbReference type="EMBL" id="KQ980819">
    <property type="protein sequence ID" value="KYN12678.1"/>
    <property type="molecule type" value="Genomic_DNA"/>
</dbReference>
<evidence type="ECO:0000256" key="10">
    <source>
        <dbReference type="ARBA" id="ARBA00023242"/>
    </source>
</evidence>
<evidence type="ECO:0000256" key="11">
    <source>
        <dbReference type="ARBA" id="ARBA00023306"/>
    </source>
</evidence>
<dbReference type="STRING" id="471704.A0A151IXA9"/>
<evidence type="ECO:0000256" key="1">
    <source>
        <dbReference type="ARBA" id="ARBA00004642"/>
    </source>
</evidence>
<dbReference type="AlphaFoldDB" id="A0A151IXA9"/>
<evidence type="ECO:0000256" key="12">
    <source>
        <dbReference type="PROSITE-ProRule" id="PRU00309"/>
    </source>
</evidence>
<keyword evidence="4 12" id="KW-0863">Zinc-finger</keyword>
<keyword evidence="10" id="KW-0539">Nucleus</keyword>
<dbReference type="GO" id="GO:0005654">
    <property type="term" value="C:nucleoplasm"/>
    <property type="evidence" value="ECO:0007669"/>
    <property type="project" value="UniProtKB-SubCell"/>
</dbReference>
<evidence type="ECO:0000256" key="7">
    <source>
        <dbReference type="ARBA" id="ARBA00023054"/>
    </source>
</evidence>
<evidence type="ECO:0000259" key="13">
    <source>
        <dbReference type="PROSITE" id="PS50950"/>
    </source>
</evidence>
<evidence type="ECO:0000256" key="8">
    <source>
        <dbReference type="ARBA" id="ARBA00023125"/>
    </source>
</evidence>